<dbReference type="InterPro" id="IPR018222">
    <property type="entry name" value="Nuclear_transport_factor_2_euk"/>
</dbReference>
<name>A0AAV5L9N9_9ROSI</name>
<proteinExistence type="predicted"/>
<reference evidence="3 4" key="1">
    <citation type="journal article" date="2021" name="Commun. Biol.">
        <title>The genome of Shorea leprosula (Dipterocarpaceae) highlights the ecological relevance of drought in aseasonal tropical rainforests.</title>
        <authorList>
            <person name="Ng K.K.S."/>
            <person name="Kobayashi M.J."/>
            <person name="Fawcett J.A."/>
            <person name="Hatakeyama M."/>
            <person name="Paape T."/>
            <person name="Ng C.H."/>
            <person name="Ang C.C."/>
            <person name="Tnah L.H."/>
            <person name="Lee C.T."/>
            <person name="Nishiyama T."/>
            <person name="Sese J."/>
            <person name="O'Brien M.J."/>
            <person name="Copetti D."/>
            <person name="Mohd Noor M.I."/>
            <person name="Ong R.C."/>
            <person name="Putra M."/>
            <person name="Sireger I.Z."/>
            <person name="Indrioko S."/>
            <person name="Kosugi Y."/>
            <person name="Izuno A."/>
            <person name="Isagi Y."/>
            <person name="Lee S.L."/>
            <person name="Shimizu K.K."/>
        </authorList>
    </citation>
    <scope>NUCLEOTIDE SEQUENCE [LARGE SCALE GENOMIC DNA]</scope>
    <source>
        <strain evidence="3">214</strain>
    </source>
</reference>
<dbReference type="GO" id="GO:1990904">
    <property type="term" value="C:ribonucleoprotein complex"/>
    <property type="evidence" value="ECO:0007669"/>
    <property type="project" value="TreeGrafter"/>
</dbReference>
<gene>
    <name evidence="3" type="ORF">SLEP1_g42399</name>
</gene>
<keyword evidence="1" id="KW-0694">RNA-binding</keyword>
<dbReference type="SUPFAM" id="SSF54427">
    <property type="entry name" value="NTF2-like"/>
    <property type="match status" value="1"/>
</dbReference>
<keyword evidence="4" id="KW-1185">Reference proteome</keyword>
<dbReference type="PANTHER" id="PTHR10693">
    <property type="entry name" value="RAS GTPASE-ACTIVATING PROTEIN-BINDING PROTEIN"/>
    <property type="match status" value="1"/>
</dbReference>
<evidence type="ECO:0000313" key="4">
    <source>
        <dbReference type="Proteomes" id="UP001054252"/>
    </source>
</evidence>
<dbReference type="Gene3D" id="3.10.450.50">
    <property type="match status" value="1"/>
</dbReference>
<dbReference type="GO" id="GO:0003729">
    <property type="term" value="F:mRNA binding"/>
    <property type="evidence" value="ECO:0007669"/>
    <property type="project" value="TreeGrafter"/>
</dbReference>
<evidence type="ECO:0000313" key="3">
    <source>
        <dbReference type="EMBL" id="GKV33968.1"/>
    </source>
</evidence>
<protein>
    <recommendedName>
        <fullName evidence="2">NTF2 domain-containing protein</fullName>
    </recommendedName>
</protein>
<dbReference type="GO" id="GO:0005829">
    <property type="term" value="C:cytosol"/>
    <property type="evidence" value="ECO:0007669"/>
    <property type="project" value="TreeGrafter"/>
</dbReference>
<dbReference type="Pfam" id="PF02136">
    <property type="entry name" value="NTF2"/>
    <property type="match status" value="1"/>
</dbReference>
<dbReference type="PANTHER" id="PTHR10693:SF20">
    <property type="entry name" value="AT27578P"/>
    <property type="match status" value="1"/>
</dbReference>
<organism evidence="3 4">
    <name type="scientific">Rubroshorea leprosula</name>
    <dbReference type="NCBI Taxonomy" id="152421"/>
    <lineage>
        <taxon>Eukaryota</taxon>
        <taxon>Viridiplantae</taxon>
        <taxon>Streptophyta</taxon>
        <taxon>Embryophyta</taxon>
        <taxon>Tracheophyta</taxon>
        <taxon>Spermatophyta</taxon>
        <taxon>Magnoliopsida</taxon>
        <taxon>eudicotyledons</taxon>
        <taxon>Gunneridae</taxon>
        <taxon>Pentapetalae</taxon>
        <taxon>rosids</taxon>
        <taxon>malvids</taxon>
        <taxon>Malvales</taxon>
        <taxon>Dipterocarpaceae</taxon>
        <taxon>Rubroshorea</taxon>
    </lineage>
</organism>
<dbReference type="InterPro" id="IPR032710">
    <property type="entry name" value="NTF2-like_dom_sf"/>
</dbReference>
<dbReference type="InterPro" id="IPR039539">
    <property type="entry name" value="Ras_GTPase_bind_prot"/>
</dbReference>
<dbReference type="AlphaFoldDB" id="A0AAV5L9N9"/>
<dbReference type="PROSITE" id="PS50177">
    <property type="entry name" value="NTF2_DOMAIN"/>
    <property type="match status" value="1"/>
</dbReference>
<comment type="caution">
    <text evidence="3">The sequence shown here is derived from an EMBL/GenBank/DDBJ whole genome shotgun (WGS) entry which is preliminary data.</text>
</comment>
<sequence length="101" mass="11237">MASAVQQGPAVIPNPTADVVATAFVHQYYNILHQSPEHVHRFYQDISKLGRLEENGIMGITTTMQVILSLTQLASHLSINKHTCITLLEFAHCTLIEHDCL</sequence>
<evidence type="ECO:0000259" key="2">
    <source>
        <dbReference type="PROSITE" id="PS50177"/>
    </source>
</evidence>
<evidence type="ECO:0000256" key="1">
    <source>
        <dbReference type="ARBA" id="ARBA00022884"/>
    </source>
</evidence>
<dbReference type="Proteomes" id="UP001054252">
    <property type="component" value="Unassembled WGS sequence"/>
</dbReference>
<feature type="domain" description="NTF2" evidence="2">
    <location>
        <begin position="20"/>
        <end position="49"/>
    </location>
</feature>
<dbReference type="InterPro" id="IPR002075">
    <property type="entry name" value="NTF2_dom"/>
</dbReference>
<dbReference type="EMBL" id="BPVZ01000103">
    <property type="protein sequence ID" value="GKV33968.1"/>
    <property type="molecule type" value="Genomic_DNA"/>
</dbReference>
<accession>A0AAV5L9N9</accession>